<evidence type="ECO:0000256" key="1">
    <source>
        <dbReference type="ARBA" id="ARBA00022450"/>
    </source>
</evidence>
<dbReference type="PROSITE" id="PS00455">
    <property type="entry name" value="AMP_BINDING"/>
    <property type="match status" value="1"/>
</dbReference>
<feature type="domain" description="Carrier" evidence="6">
    <location>
        <begin position="2894"/>
        <end position="2970"/>
    </location>
</feature>
<evidence type="ECO:0000256" key="2">
    <source>
        <dbReference type="ARBA" id="ARBA00022553"/>
    </source>
</evidence>
<comment type="similarity">
    <text evidence="5">Belongs to the NRP synthetase family.</text>
</comment>
<dbReference type="SUPFAM" id="SSF56801">
    <property type="entry name" value="Acetyl-CoA synthetase-like"/>
    <property type="match status" value="4"/>
</dbReference>
<dbReference type="Gene3D" id="3.40.50.980">
    <property type="match status" value="2"/>
</dbReference>
<dbReference type="GO" id="GO:0005737">
    <property type="term" value="C:cytoplasm"/>
    <property type="evidence" value="ECO:0007669"/>
    <property type="project" value="TreeGrafter"/>
</dbReference>
<comment type="caution">
    <text evidence="7">The sequence shown here is derived from an EMBL/GenBank/DDBJ whole genome shotgun (WGS) entry which is preliminary data.</text>
</comment>
<dbReference type="STRING" id="1392250.A0A2I2G601"/>
<dbReference type="InterPro" id="IPR020806">
    <property type="entry name" value="PKS_PP-bd"/>
</dbReference>
<keyword evidence="3" id="KW-0436">Ligase</keyword>
<evidence type="ECO:0000256" key="3">
    <source>
        <dbReference type="ARBA" id="ARBA00022598"/>
    </source>
</evidence>
<dbReference type="PROSITE" id="PS00012">
    <property type="entry name" value="PHOSPHOPANTETHEINE"/>
    <property type="match status" value="1"/>
</dbReference>
<dbReference type="Pfam" id="PF00668">
    <property type="entry name" value="Condensation"/>
    <property type="match status" value="4"/>
</dbReference>
<evidence type="ECO:0000259" key="6">
    <source>
        <dbReference type="PROSITE" id="PS50075"/>
    </source>
</evidence>
<feature type="domain" description="Carrier" evidence="6">
    <location>
        <begin position="3968"/>
        <end position="4041"/>
    </location>
</feature>
<dbReference type="GO" id="GO:0044550">
    <property type="term" value="P:secondary metabolite biosynthetic process"/>
    <property type="evidence" value="ECO:0007669"/>
    <property type="project" value="TreeGrafter"/>
</dbReference>
<dbReference type="GO" id="GO:0043041">
    <property type="term" value="P:amino acid activation for nonribosomal peptide biosynthetic process"/>
    <property type="evidence" value="ECO:0007669"/>
    <property type="project" value="TreeGrafter"/>
</dbReference>
<keyword evidence="1" id="KW-0596">Phosphopantetheine</keyword>
<dbReference type="NCBIfam" id="NF003417">
    <property type="entry name" value="PRK04813.1"/>
    <property type="match status" value="4"/>
</dbReference>
<evidence type="ECO:0000313" key="8">
    <source>
        <dbReference type="Proteomes" id="UP000234275"/>
    </source>
</evidence>
<dbReference type="Proteomes" id="UP000234275">
    <property type="component" value="Unassembled WGS sequence"/>
</dbReference>
<dbReference type="SMART" id="SM01294">
    <property type="entry name" value="PKS_PP_betabranch"/>
    <property type="match status" value="1"/>
</dbReference>
<dbReference type="Gene3D" id="3.30.300.30">
    <property type="match status" value="4"/>
</dbReference>
<dbReference type="SUPFAM" id="SSF52777">
    <property type="entry name" value="CoA-dependent acyltransferases"/>
    <property type="match status" value="9"/>
</dbReference>
<keyword evidence="2" id="KW-0597">Phosphoprotein</keyword>
<feature type="domain" description="Carrier" evidence="6">
    <location>
        <begin position="1826"/>
        <end position="1899"/>
    </location>
</feature>
<dbReference type="OrthoDB" id="416786at2759"/>
<protein>
    <submittedName>
        <fullName evidence="7">Acetyl-CoA synthetase-like protein</fullName>
    </submittedName>
</protein>
<gene>
    <name evidence="7" type="ORF">P170DRAFT_465710</name>
</gene>
<dbReference type="EMBL" id="MSFO01000005">
    <property type="protein sequence ID" value="PLB48311.1"/>
    <property type="molecule type" value="Genomic_DNA"/>
</dbReference>
<dbReference type="FunFam" id="1.10.1200.10:FF:000005">
    <property type="entry name" value="Nonribosomal peptide synthetase 1"/>
    <property type="match status" value="1"/>
</dbReference>
<dbReference type="InterPro" id="IPR020845">
    <property type="entry name" value="AMP-binding_CS"/>
</dbReference>
<evidence type="ECO:0000256" key="4">
    <source>
        <dbReference type="ARBA" id="ARBA00022679"/>
    </source>
</evidence>
<evidence type="ECO:0000313" key="7">
    <source>
        <dbReference type="EMBL" id="PLB48311.1"/>
    </source>
</evidence>
<dbReference type="InterPro" id="IPR042099">
    <property type="entry name" value="ANL_N_sf"/>
</dbReference>
<dbReference type="InterPro" id="IPR009081">
    <property type="entry name" value="PP-bd_ACP"/>
</dbReference>
<evidence type="ECO:0000256" key="5">
    <source>
        <dbReference type="ARBA" id="ARBA00029454"/>
    </source>
</evidence>
<dbReference type="Pfam" id="PF00550">
    <property type="entry name" value="PP-binding"/>
    <property type="match status" value="4"/>
</dbReference>
<dbReference type="CDD" id="cd19545">
    <property type="entry name" value="FUM14_C_NRPS-like"/>
    <property type="match status" value="3"/>
</dbReference>
<dbReference type="InterPro" id="IPR000873">
    <property type="entry name" value="AMP-dep_synth/lig_dom"/>
</dbReference>
<dbReference type="RefSeq" id="XP_024703613.1">
    <property type="nucleotide sequence ID" value="XM_024852344.1"/>
</dbReference>
<dbReference type="Pfam" id="PF00501">
    <property type="entry name" value="AMP-binding"/>
    <property type="match status" value="4"/>
</dbReference>
<dbReference type="PANTHER" id="PTHR45527">
    <property type="entry name" value="NONRIBOSOMAL PEPTIDE SYNTHETASE"/>
    <property type="match status" value="1"/>
</dbReference>
<keyword evidence="8" id="KW-1185">Reference proteome</keyword>
<dbReference type="SMART" id="SM00823">
    <property type="entry name" value="PKS_PP"/>
    <property type="match status" value="4"/>
</dbReference>
<dbReference type="InterPro" id="IPR001242">
    <property type="entry name" value="Condensation_dom"/>
</dbReference>
<organism evidence="7 8">
    <name type="scientific">Aspergillus steynii IBT 23096</name>
    <dbReference type="NCBI Taxonomy" id="1392250"/>
    <lineage>
        <taxon>Eukaryota</taxon>
        <taxon>Fungi</taxon>
        <taxon>Dikarya</taxon>
        <taxon>Ascomycota</taxon>
        <taxon>Pezizomycotina</taxon>
        <taxon>Eurotiomycetes</taxon>
        <taxon>Eurotiomycetidae</taxon>
        <taxon>Eurotiales</taxon>
        <taxon>Aspergillaceae</taxon>
        <taxon>Aspergillus</taxon>
        <taxon>Aspergillus subgen. Circumdati</taxon>
    </lineage>
</organism>
<dbReference type="FunFam" id="3.30.559.30:FF:000003">
    <property type="entry name" value="Nonribosomal peptide synthase SidD"/>
    <property type="match status" value="1"/>
</dbReference>
<dbReference type="NCBIfam" id="TIGR01733">
    <property type="entry name" value="AA-adenyl-dom"/>
    <property type="match status" value="4"/>
</dbReference>
<dbReference type="GO" id="GO:0031177">
    <property type="term" value="F:phosphopantetheine binding"/>
    <property type="evidence" value="ECO:0007669"/>
    <property type="project" value="InterPro"/>
</dbReference>
<dbReference type="PANTHER" id="PTHR45527:SF1">
    <property type="entry name" value="FATTY ACID SYNTHASE"/>
    <property type="match status" value="1"/>
</dbReference>
<dbReference type="FunFam" id="3.30.300.30:FF:000015">
    <property type="entry name" value="Nonribosomal peptide synthase SidD"/>
    <property type="match status" value="4"/>
</dbReference>
<dbReference type="GO" id="GO:1904091">
    <property type="term" value="F:non-ribosomal peptide synthetase activity"/>
    <property type="evidence" value="ECO:0007669"/>
    <property type="project" value="UniProtKB-ARBA"/>
</dbReference>
<dbReference type="GeneID" id="36560042"/>
<accession>A0A2I2G601</accession>
<dbReference type="SUPFAM" id="SSF47336">
    <property type="entry name" value="ACP-like"/>
    <property type="match status" value="4"/>
</dbReference>
<dbReference type="Gene3D" id="3.40.50.12780">
    <property type="entry name" value="N-terminal domain of ligase-like"/>
    <property type="match status" value="3"/>
</dbReference>
<dbReference type="Gene3D" id="2.30.38.10">
    <property type="entry name" value="Luciferase, Domain 3"/>
    <property type="match status" value="1"/>
</dbReference>
<dbReference type="InterPro" id="IPR006162">
    <property type="entry name" value="Ppantetheine_attach_site"/>
</dbReference>
<name>A0A2I2G601_9EURO</name>
<proteinExistence type="inferred from homology"/>
<keyword evidence="4" id="KW-0808">Transferase</keyword>
<dbReference type="FunFam" id="3.40.50.980:FF:000001">
    <property type="entry name" value="Non-ribosomal peptide synthetase"/>
    <property type="match status" value="1"/>
</dbReference>
<dbReference type="GO" id="GO:0016740">
    <property type="term" value="F:transferase activity"/>
    <property type="evidence" value="ECO:0007669"/>
    <property type="project" value="UniProtKB-KW"/>
</dbReference>
<dbReference type="PROSITE" id="PS50075">
    <property type="entry name" value="CARRIER"/>
    <property type="match status" value="4"/>
</dbReference>
<dbReference type="VEuPathDB" id="FungiDB:P170DRAFT_465710"/>
<dbReference type="GO" id="GO:0016874">
    <property type="term" value="F:ligase activity"/>
    <property type="evidence" value="ECO:0007669"/>
    <property type="project" value="UniProtKB-KW"/>
</dbReference>
<dbReference type="FunFam" id="3.40.50.12780:FF:000014">
    <property type="entry name" value="Nonribosomal peptide synthetase 1"/>
    <property type="match status" value="3"/>
</dbReference>
<dbReference type="InterPro" id="IPR036736">
    <property type="entry name" value="ACP-like_sf"/>
</dbReference>
<dbReference type="Gene3D" id="3.30.559.10">
    <property type="entry name" value="Chloramphenicol acetyltransferase-like domain"/>
    <property type="match status" value="4"/>
</dbReference>
<feature type="domain" description="Carrier" evidence="6">
    <location>
        <begin position="753"/>
        <end position="828"/>
    </location>
</feature>
<dbReference type="CDD" id="cd19542">
    <property type="entry name" value="CT_NRPS-like"/>
    <property type="match status" value="1"/>
</dbReference>
<sequence length="4495" mass="497146">MGDAQSTRAPVVDEASVFPIFNTCFDEEDAHNSIPIEIFPHDEILEFTKRNEIELSQLLQVAWAILLKSYIGTDRPVFRYFNDQHLSQKSHRMLCSLDMEEDKEIFDLTRSVVYTDDCLRYSEDKQLDTAVLWDCPNTTHLFSVCFVTQTQGDSWGSSLWYWTSILSEEQALHVVNTLGQIIAELVEKPRLSSINLCTTHTIDQLRQWNSEPPRKINTCVHELILEKCKTHPEATAVSAWDGDLTYHDLDFLSHKLASHLVSYAVGPERFVGLHFEKSKWTAVALLAVMRAGGAFAFFDTSLPRARMHEMCNKLDVVLILSSRHLTADVTGLAPQIIPVDNEQLDFLHSSYDLCQHNSNVKPSNALFAQFTSGSTGTPKGVVINHLSYSSGQTAFADHIGLNSTSRVLQFASYAFDLSVHEILTTLIVGGCVCLPSDVTCKSNTPLAVSQFRVNYLALTPTVARLLQPLDIPSVETLVLAGELLSSSDIARWQGHVRLVNMYGPAECCVSTTGHMVSYGERESGVAGSAIGAICWITDPNDHHKLAPIGAVGELLIEGPTVGREYIGDPEKTEASFVPSPRWRSAFPDNIHGRMYRTGDLVQYVSHGKLRIIGRKDEQVKLRGQRLELSEVEHHMSNAFAAKQTVADLVVPAESGGISILAGFILDQGDGNSPTAASIIASPCQKFRDLAQRAISELSVKVPGYMVPSVMIPITAFPTTRTGKTDRVRLRNEASKHTRAQLENFSKAMQEKVAPDSPMEVLLHQLIKETLHVTDFGMNDSFFSLGGDSVLAMRLTKVAREEAGIDLSGEKIFKAPVLSDLAKLMESCRSLVQIPPFSLLGKSGLRQDIIQTALHLCGLSSVADIDDIYPCTPLQEGIMALSITSPMAKYVTRSVYRIRHAIDIKRLKDAWAMVLHSNPVLRTRIIQTGSQNTFQVVVRQGYSWHHAEKLQDYIDQDEKKGIQLGSPLIRLALLQDNGRKYLVLTIHHTLYDGWSLPRTLQQVEGAYYGERPQSQPFKIFVDYLLKLNMDQMEEFWRAELENFSGPLFPQPPSGDYRPTETHKMKRSKSTLPMKTFSGVSLATMIKLSWGLTLSQYSGVDDIVFGITLAGRNAAISGINEILGPTITTIPQRIKLDGSMKLEGILRSIQEQNTDHMNFGHLGLQRIAALGPGPAAATKFHNLLIIQPFYDEDALTIFNSPKDGLSTEIVDNYILTLEVKLGKENAVHLEVEYDPAVIADSLMGKILEQFLYNLDIIIQSGNKSLSELKTVSRADLRTLLTWNNHLPEAINCCVHDIINRECWAQPHAPAVIAWDGKLTYEELESYSTMLAAHLQQLNVSCGHYVMIYVGKSLWTVVAMLAVMKAGGAFVLVDPAQPILRLQKMCEDIQAKTVITSGQFLSNATELKLQIVRVDNGGTWKTSSTHLKEPGVSPSNAIYAVFTSGSTGRPKGVVIQHRAFTTSAIMNGGKQHINNSSRVLQLASFTFDASIAEILYPLIHGGCVCIPSESDSRNNLEQALNDFEVTWATLTPSLARALDPQKVRTLRTLALGGEAMTKLDVAMWADRVQLVNGYGPAECSVDTIIQPSIHRDSDPANIGRGVAAVSWIVDPQSPENLTPIGAPGELLVEGPILAEGYLRDPQKTSSAFIQYPDWLRRFRNGRKGRLYRTGDLVQYSPQGDGTLQYLGRIDNQVKLRGQRIELGEVERHVLECFFEAKQTIVDLVTLADPGSYPVLTAFILLSDAQPGEEEIIAGANASFRSQIESAENLLKSRLPNFMIPALFLPVSRIPLSPSGKADRRQLRDRLSALSRKDLRVYSFPESAKRHASSKAESVLQKALSTVLKLPLDDIGMDDNFFHLGGDSIAAMRLVGVLRESGFTITVGELFGHPCLADLALMVRQETSRSFSVPIAPFSLLDPDTCMDVINAAARECRVDSNDIEDIYPCTPMQEALLALTIKQQEAYMLNMTFDLPKQIDLDQLQSAWQAVFTANPILRTRILGEHLSSNVSFQVVLREKIQFSADLNPLVIAPGQPLSKLGISQDEDHVRLHLWLHHSLYDGASLSSVLKQAEEAYKGVQLRLRPFNPFAEYVKNLDSVASQKFWAEEFQDLNAAMFPPLQTRPSISSSRESVSYNISLDQTFASEFTLPTFIHLTCSIVFGHYTASDDIVYGLTLSGRNAPVAGVEDLTGPTIATVPFRVQLLPAHTTKECLSRIQSRLALMIPHEQTGLQRIRQINQETAVACDFQCHIIIQSSDESSEDQNALFKEPPFEEGIYSNFASSPLVLIYTPSADKKNLKLTSNFDLSHFSRIEADTLSHQIEYVFQQIVKDQSCTIREIEVASPHDLSRLSGYNMTVPQPVDSLVHKLILEQSRLLPSKTAIDSWDGVLSYQELYEQSSRLAQHFISIGLGAYPVTVICMEKSRWTVLAIFAVLQTGSSCALIDPSHPRSRMQSIISQSAARYAVTSPTTKHLVEFICANVVVVSQSLLDDSQLAVSQIRQMPCPADPAFVIFTSGSTGTPKGIVLEHRSIVTGLQNLLSPFNLDKPSRVLHFVSYAFDASLIEILGCLTSGGTLCIPSDTDRTSNLAGFIRQHQVDWVFMTPSASSLLHPSEVPSLKTLGLGGEPLTSTIVDQWSSKLSLINIYGPAECTFAVAVGKVPESGWVPGTIGPMVNGAGWITTPSDPGKLAAWGAIGELLVEGPILGRECIGDPEKTAASFVHNPPWITRFRGPGETRLYRTGDLVQYTEDGLIRYVGRKDRQVKLNGQRIELEEVESHLKNTFPPHATVIVELVVPQQPNTRSRLCAFICMSVNGSNVSSTSNDESMLASSNEVFLILSQKAKQQLSASLPLYMVPGTYIPLNYVPFTGTGKTNRRLLSDLAASLDSKQLDSLSSQVTFQYPNTEMETILVELWVELLGLSVEKISTADSFFHIGGDSIAAMQLTGIARQRGLYLTVPTIFSHPVLSDMASKMTGVTSGPDKVIEPFALLKEESTEDIIKATEDQCSISRELIEDAYPCTPLQEGLISLSMSTPGAYLAHFSYSLPNDIDIPGFQKAWQDVANANTILRTRIVQAGSLYQVVLREELALNTIDSVDNYVSSVSDKAKYLGEPLIQLATTQLRSDDTRDFSLVIHHALYDGWSLPLVLSQVQQAYEGHSVPSNPFNRFIDYLARSEVERTREYWRTHLQSSHSATFPALPSTDYKPFTDAIAQKSVALQPLSGVTNATLLQFAWALVLSQYSDSNDIVFGLTVSGRNANLEGIDSITGPTITTVPLRFQFKPEESVFHETCRLQEQMATMTPFEQFGLQNIRRLGGDADVACQIQNLLVIQPPATKSTDEFWVPVQNAGSSGYFSTYALEVTCELSDSEANITFDFDQRVLESRHAERILSQFVHIIQTVQKGPDNSILDAKSLDPNAYTEIAHWNAVPAKPVNQCVHEGIKQQCLESPGAWAVCAWDGNFTYEELDDLSLIFAVRLQALGVGPETFVPILAEKSKWGAVAILGVIRSGGAIVLLDPSVPYQRLQTIFQDIDARIAVASATCAELASQLAPTVVTVDQDLLSGGNTEASTLMEKTTPRNALYAIFTSGSTGKPKGIVIDHAAFYTSGDAQRKALYLDSNARTLQFASHMFDVSIADYLWTFLTGGCVCIASQSSIRNDLPGAMREFSVNRVDLTPSIARVLRPEEIPALKTILLGGEPLSQHDVETWAGRVQLVNGYGPSECSVCCVLADVNPNSDPSNIGTTFGAVSWIVDKDDHNRLVPIGAVGELVLEGHTLARGYLNEPEKTAAAFIESTPPWLEGLRPGARIYKTGDLVQYNADGSLRYIGRKDTQVKVRGQRVELGEIEQQIRQASPAVQDVVVELIVPTQRKTGAVLAAFVVHDGKPESEAGKKEHLHSAVFLPPHPNRRKQSQEVMTMLQKRLPSYMVPGIFIPMLQMPISPSGKIDRRLLRERAAALSRGDIEAYTASLVVKRPPETPTERIIQMVVAETLHIEASEAGLDDDFFRLGGDSIIAIRFVEKARVSGFTFKVTDVFKTPKLSELALLVENESGTKHEVSDVAVSECFGFARKEDLIQRLTSSTDILFTSDEIVDVLPVSQSSERFLLQPPEYWVLNLEGPVDRGQLQSACTTLVERHAILRTVFISYERTFAQVVAFHIETSVHDYGVVPNIPEFVEKYRCDDTIAVPTLNVPVTRFAFVQDPQGKKALIVRLSHAQFDGYCLHVLWDDLKRLYEGARLPHPTEYSAHMKQWINSQTKDAFTFWRNTLESSNVSRIDNTMFSGTDHLQQDVRFITSTQLIHPKQLPHEVTTATVVKAAWSFLLAQLTSAHDVVFTQTSNGRNNATPSTQDVVGPCLNFIPVRAKLDPSWTSLDLMQFLQRQHRRSLNYELLDFRQIVEHCTPWPNGTTHQSNLVHQNIDPDLPFAFGEAQAQVTCSYEWPRPPDEILVESKPLEGGCLQITLDTLSNILSQQNADLVVDRLCRIICLFSALPDEPLEILRSRVLAD</sequence>
<dbReference type="InterPro" id="IPR023213">
    <property type="entry name" value="CAT-like_dom_sf"/>
</dbReference>
<dbReference type="InterPro" id="IPR045851">
    <property type="entry name" value="AMP-bd_C_sf"/>
</dbReference>
<dbReference type="InterPro" id="IPR010071">
    <property type="entry name" value="AA_adenyl_dom"/>
</dbReference>
<dbReference type="Gene3D" id="3.30.559.30">
    <property type="entry name" value="Nonribosomal peptide synthetase, condensation domain"/>
    <property type="match status" value="5"/>
</dbReference>
<reference evidence="7 8" key="1">
    <citation type="submission" date="2016-12" db="EMBL/GenBank/DDBJ databases">
        <title>The genomes of Aspergillus section Nigri reveals drivers in fungal speciation.</title>
        <authorList>
            <consortium name="DOE Joint Genome Institute"/>
            <person name="Vesth T.C."/>
            <person name="Nybo J."/>
            <person name="Theobald S."/>
            <person name="Brandl J."/>
            <person name="Frisvad J.C."/>
            <person name="Nielsen K.F."/>
            <person name="Lyhne E.K."/>
            <person name="Kogle M.E."/>
            <person name="Kuo A."/>
            <person name="Riley R."/>
            <person name="Clum A."/>
            <person name="Nolan M."/>
            <person name="Lipzen A."/>
            <person name="Salamov A."/>
            <person name="Henrissat B."/>
            <person name="Wiebenga A."/>
            <person name="De Vries R.P."/>
            <person name="Grigoriev I.V."/>
            <person name="Mortensen U.H."/>
            <person name="Andersen M.R."/>
            <person name="Baker S.E."/>
        </authorList>
    </citation>
    <scope>NUCLEOTIDE SEQUENCE [LARGE SCALE GENOMIC DNA]</scope>
    <source>
        <strain evidence="7 8">IBT 23096</strain>
    </source>
</reference>
<dbReference type="Gene3D" id="1.10.1200.10">
    <property type="entry name" value="ACP-like"/>
    <property type="match status" value="4"/>
</dbReference>
<dbReference type="CDD" id="cd05918">
    <property type="entry name" value="A_NRPS_SidN3_like"/>
    <property type="match status" value="4"/>
</dbReference>